<evidence type="ECO:0000256" key="7">
    <source>
        <dbReference type="SAM" id="MobiDB-lite"/>
    </source>
</evidence>
<sequence>MSATIHAIMNSKTYTTNNMRLMFYNGDVDTVCQFLGDQWFIENLVVARNLTVQYDRREWTYQSAPQFTPTIAGYAKAWNQNLVQLTVKGSGHFVPMDRPAQALQMLVNFITNQADYNTPIFYVDTTPKPVISNNSTTTTTDSPQVCTRKESDRVLSLPGFNDTLSFKQYSGFLKGSGTHMLHYWLVEAEQVDPAGAPLILWLNGGPGSSSLEGLFFENGPFRIGKDGQTVYRNPFAWNQFANVLYLESPVGVGYSYSTDGKQPQYTDDLTAAENYAALVDFFNLYPEYATRPFYTTGESYAGVYIPTLSALLIQGIQNGTLNINYKGLAVGNGVLNKRTDMNSLFHLSYYHGQMTHKTYQDVISLCCANVTNEMDCRLDSHITSWNGMILGGDPNDQCYAYIIQEGINILLNEFDPYNLYEQCYTLKTGNGTAPVGDTWTGNNYDSSDPFAGYYCYMNDALAFYMNQDSVRRALHIPTTASTWQADGNIIAIYNQTYPTAEPSFDYIINSKYYNTSNFAILLYTGDADTMCNWMGAEWFTTQYFGQSLNLKLQQRQPWFYRSDPRYINTLAGYYRSYVEKNIDVLTVRGSGHFVPLDRPAQALQMIYNWIQQNDYSDPYALQQPSSTTISGTETTTTTTRSPSASSSTKPSVGNATSAVTFATTRSPQHTISPITINSVSPTVMNPTSAPASVVWSAGTSTPGNQLVTASTKYSPSASTPKTGGVAAHFTGGLLIAVVVSNILL</sequence>
<dbReference type="Pfam" id="PF00450">
    <property type="entry name" value="Peptidase_S10"/>
    <property type="match status" value="2"/>
</dbReference>
<proteinExistence type="inferred from homology"/>
<dbReference type="Proteomes" id="UP000050761">
    <property type="component" value="Unassembled WGS sequence"/>
</dbReference>
<reference evidence="10" key="2">
    <citation type="submission" date="2019-09" db="UniProtKB">
        <authorList>
            <consortium name="WormBaseParasite"/>
        </authorList>
    </citation>
    <scope>IDENTIFICATION</scope>
</reference>
<evidence type="ECO:0000256" key="4">
    <source>
        <dbReference type="ARBA" id="ARBA00022729"/>
    </source>
</evidence>
<dbReference type="OrthoDB" id="5857496at2759"/>
<evidence type="ECO:0000256" key="3">
    <source>
        <dbReference type="ARBA" id="ARBA00022670"/>
    </source>
</evidence>
<accession>A0A3P8BZD6</accession>
<evidence type="ECO:0000256" key="2">
    <source>
        <dbReference type="ARBA" id="ARBA00022645"/>
    </source>
</evidence>
<evidence type="ECO:0000313" key="9">
    <source>
        <dbReference type="Proteomes" id="UP000050761"/>
    </source>
</evidence>
<name>A0A3P8BZD6_HELPZ</name>
<gene>
    <name evidence="8" type="ORF">HPBE_LOCUS8815</name>
</gene>
<dbReference type="GO" id="GO:0004185">
    <property type="term" value="F:serine-type carboxypeptidase activity"/>
    <property type="evidence" value="ECO:0007669"/>
    <property type="project" value="InterPro"/>
</dbReference>
<dbReference type="PROSITE" id="PS00560">
    <property type="entry name" value="CARBOXYPEPT_SER_HIS"/>
    <property type="match status" value="2"/>
</dbReference>
<protein>
    <submittedName>
        <fullName evidence="10">Carboxypeptidase</fullName>
    </submittedName>
</protein>
<comment type="similarity">
    <text evidence="1">Belongs to the peptidase S10 family.</text>
</comment>
<evidence type="ECO:0000313" key="8">
    <source>
        <dbReference type="EMBL" id="VDO77935.1"/>
    </source>
</evidence>
<evidence type="ECO:0000256" key="5">
    <source>
        <dbReference type="ARBA" id="ARBA00022801"/>
    </source>
</evidence>
<reference evidence="8 9" key="1">
    <citation type="submission" date="2018-11" db="EMBL/GenBank/DDBJ databases">
        <authorList>
            <consortium name="Pathogen Informatics"/>
        </authorList>
    </citation>
    <scope>NUCLEOTIDE SEQUENCE [LARGE SCALE GENOMIC DNA]</scope>
</reference>
<dbReference type="WBParaSite" id="HPBE_0000881401-mRNA-1">
    <property type="protein sequence ID" value="HPBE_0000881401-mRNA-1"/>
    <property type="gene ID" value="HPBE_0000881401"/>
</dbReference>
<dbReference type="PRINTS" id="PR00724">
    <property type="entry name" value="CRBOXYPTASEC"/>
</dbReference>
<feature type="region of interest" description="Disordered" evidence="7">
    <location>
        <begin position="620"/>
        <end position="656"/>
    </location>
</feature>
<dbReference type="Gene3D" id="3.40.50.1820">
    <property type="entry name" value="alpha/beta hydrolase"/>
    <property type="match status" value="2"/>
</dbReference>
<dbReference type="InterPro" id="IPR029058">
    <property type="entry name" value="AB_hydrolase_fold"/>
</dbReference>
<organism evidence="8">
    <name type="scientific">Heligmosomoides polygyrus</name>
    <name type="common">Parasitic roundworm</name>
    <dbReference type="NCBI Taxonomy" id="6339"/>
    <lineage>
        <taxon>Eukaryota</taxon>
        <taxon>Metazoa</taxon>
        <taxon>Ecdysozoa</taxon>
        <taxon>Nematoda</taxon>
        <taxon>Chromadorea</taxon>
        <taxon>Rhabditida</taxon>
        <taxon>Rhabditina</taxon>
        <taxon>Rhabditomorpha</taxon>
        <taxon>Strongyloidea</taxon>
        <taxon>Heligmosomidae</taxon>
        <taxon>Heligmosomoides</taxon>
    </lineage>
</organism>
<keyword evidence="6" id="KW-0325">Glycoprotein</keyword>
<dbReference type="SUPFAM" id="SSF53474">
    <property type="entry name" value="alpha/beta-Hydrolases"/>
    <property type="match status" value="2"/>
</dbReference>
<dbReference type="PANTHER" id="PTHR11802">
    <property type="entry name" value="SERINE PROTEASE FAMILY S10 SERINE CARBOXYPEPTIDASE"/>
    <property type="match status" value="1"/>
</dbReference>
<keyword evidence="2" id="KW-0121">Carboxypeptidase</keyword>
<keyword evidence="3" id="KW-0645">Protease</keyword>
<keyword evidence="9" id="KW-1185">Reference proteome</keyword>
<evidence type="ECO:0000256" key="1">
    <source>
        <dbReference type="ARBA" id="ARBA00009431"/>
    </source>
</evidence>
<dbReference type="InterPro" id="IPR033124">
    <property type="entry name" value="Ser_caboxypep_his_AS"/>
</dbReference>
<dbReference type="InterPro" id="IPR001563">
    <property type="entry name" value="Peptidase_S10"/>
</dbReference>
<dbReference type="AlphaFoldDB" id="A0A3P8BZD6"/>
<keyword evidence="4" id="KW-0732">Signal</keyword>
<dbReference type="EMBL" id="UZAH01026260">
    <property type="protein sequence ID" value="VDO77935.1"/>
    <property type="molecule type" value="Genomic_DNA"/>
</dbReference>
<evidence type="ECO:0000256" key="6">
    <source>
        <dbReference type="ARBA" id="ARBA00023180"/>
    </source>
</evidence>
<keyword evidence="5" id="KW-0378">Hydrolase</keyword>
<dbReference type="GO" id="GO:0006508">
    <property type="term" value="P:proteolysis"/>
    <property type="evidence" value="ECO:0007669"/>
    <property type="project" value="UniProtKB-KW"/>
</dbReference>
<feature type="compositionally biased region" description="Low complexity" evidence="7">
    <location>
        <begin position="624"/>
        <end position="651"/>
    </location>
</feature>
<dbReference type="PANTHER" id="PTHR11802:SF3">
    <property type="entry name" value="RETINOID-INDUCIBLE SERINE CARBOXYPEPTIDASE"/>
    <property type="match status" value="1"/>
</dbReference>
<evidence type="ECO:0000313" key="10">
    <source>
        <dbReference type="WBParaSite" id="HPBE_0000881401-mRNA-1"/>
    </source>
</evidence>